<feature type="coiled-coil region" evidence="9">
    <location>
        <begin position="142"/>
        <end position="193"/>
    </location>
</feature>
<dbReference type="Gene3D" id="1.25.40.10">
    <property type="entry name" value="Tetratricopeptide repeat domain"/>
    <property type="match status" value="1"/>
</dbReference>
<feature type="repeat" description="TPR" evidence="8">
    <location>
        <begin position="567"/>
        <end position="600"/>
    </location>
</feature>
<dbReference type="EMBL" id="HBGN01031879">
    <property type="protein sequence ID" value="CAD9348752.1"/>
    <property type="molecule type" value="Transcribed_RNA"/>
</dbReference>
<evidence type="ECO:0000256" key="4">
    <source>
        <dbReference type="ARBA" id="ARBA00022490"/>
    </source>
</evidence>
<organism evidence="10">
    <name type="scientific">Ditylum brightwellii</name>
    <dbReference type="NCBI Taxonomy" id="49249"/>
    <lineage>
        <taxon>Eukaryota</taxon>
        <taxon>Sar</taxon>
        <taxon>Stramenopiles</taxon>
        <taxon>Ochrophyta</taxon>
        <taxon>Bacillariophyta</taxon>
        <taxon>Mediophyceae</taxon>
        <taxon>Lithodesmiophycidae</taxon>
        <taxon>Lithodesmiales</taxon>
        <taxon>Lithodesmiaceae</taxon>
        <taxon>Ditylum</taxon>
    </lineage>
</organism>
<dbReference type="InterPro" id="IPR024111">
    <property type="entry name" value="PEX5/PEX5L"/>
</dbReference>
<feature type="repeat" description="TPR" evidence="8">
    <location>
        <begin position="499"/>
        <end position="532"/>
    </location>
</feature>
<keyword evidence="4" id="KW-0963">Cytoplasm</keyword>
<accession>A0A7S1ZTP1</accession>
<keyword evidence="9" id="KW-0175">Coiled coil</keyword>
<dbReference type="InterPro" id="IPR011990">
    <property type="entry name" value="TPR-like_helical_dom_sf"/>
</dbReference>
<evidence type="ECO:0000256" key="2">
    <source>
        <dbReference type="ARBA" id="ARBA00004496"/>
    </source>
</evidence>
<dbReference type="AlphaFoldDB" id="A0A7S1ZTP1"/>
<proteinExistence type="inferred from homology"/>
<keyword evidence="5" id="KW-0677">Repeat</keyword>
<dbReference type="InterPro" id="IPR019734">
    <property type="entry name" value="TPR_rpt"/>
</dbReference>
<dbReference type="SUPFAM" id="SSF48452">
    <property type="entry name" value="TPR-like"/>
    <property type="match status" value="1"/>
</dbReference>
<dbReference type="GO" id="GO:0005778">
    <property type="term" value="C:peroxisomal membrane"/>
    <property type="evidence" value="ECO:0007669"/>
    <property type="project" value="TreeGrafter"/>
</dbReference>
<comment type="subcellular location">
    <subcellularLocation>
        <location evidence="2">Cytoplasm</location>
    </subcellularLocation>
    <subcellularLocation>
        <location evidence="1">Peroxisome</location>
    </subcellularLocation>
</comment>
<protein>
    <recommendedName>
        <fullName evidence="11">Peroxin-5</fullName>
    </recommendedName>
</protein>
<evidence type="ECO:0008006" key="11">
    <source>
        <dbReference type="Google" id="ProtNLM"/>
    </source>
</evidence>
<sequence length="640" mass="70628">MADCGASGSALDRAAASIIRSGVVGSNPSAQRASLEASKAVASLIGGTATSGNVVTMGGALMPAAPPEQLLVNGGSGGGAHPLVRMPPPASFADVSTSFRPASAMDRAWQNSTASGPRHAPPIYHPNMSAMHPHHPHEMMMVQQKQQQMQMVMQQQQQMQQMHMMQMQQAQMMQQQQQQRNFQQKMQQQQQQQQVSVDGKVSSESTAIFTDKGAAAGAVQQQQQNIKNSAVEDVSSTWHDGLEEDLQAHLQENDVVTTNEAGVDEEGYLEGASIEELAKAWAEAEAEYSTDMASMYQDYSETPELAPYEFSEESRTYMLNSTTTTDTKEVVSTTNNDRANPDLDLFGEGIRHFEAGEIHAAILSFESHLQNVDPDHAEAWRMLGKCHAENDEDRKAIACLERAVERDPYSTESLLALGVSYVNELDHRRALDNLKAWITHNPKFAGMDVSAGEIDSLYGSGEENEASIGEREELSEFNEVQRLLLRALDYDLGDEESATDVREALGVVYNVSHDYKAAVESFRAAIASRPNDYQLWNKLGATLANSSQSADALPAYHEALKLKPRYARAWLNMAISHSNLQNYDEAARCYLQTLSLNPNAGHCWSYLRIALTCSERWDLLPIAASRDIDAFKEHFDFVQY</sequence>
<evidence type="ECO:0000256" key="9">
    <source>
        <dbReference type="SAM" id="Coils"/>
    </source>
</evidence>
<dbReference type="PANTHER" id="PTHR10130">
    <property type="entry name" value="PEROXISOMAL TARGETING SIGNAL 1 RECEPTOR PEX5"/>
    <property type="match status" value="1"/>
</dbReference>
<dbReference type="SMART" id="SM00028">
    <property type="entry name" value="TPR"/>
    <property type="match status" value="5"/>
</dbReference>
<feature type="repeat" description="TPR" evidence="8">
    <location>
        <begin position="533"/>
        <end position="566"/>
    </location>
</feature>
<dbReference type="Pfam" id="PF13432">
    <property type="entry name" value="TPR_16"/>
    <property type="match status" value="2"/>
</dbReference>
<dbReference type="PROSITE" id="PS50005">
    <property type="entry name" value="TPR"/>
    <property type="match status" value="4"/>
</dbReference>
<evidence type="ECO:0000256" key="7">
    <source>
        <dbReference type="ARBA" id="ARBA00023140"/>
    </source>
</evidence>
<evidence type="ECO:0000256" key="8">
    <source>
        <dbReference type="PROSITE-ProRule" id="PRU00339"/>
    </source>
</evidence>
<dbReference type="Pfam" id="PF00515">
    <property type="entry name" value="TPR_1"/>
    <property type="match status" value="1"/>
</dbReference>
<reference evidence="10" key="1">
    <citation type="submission" date="2021-01" db="EMBL/GenBank/DDBJ databases">
        <authorList>
            <person name="Corre E."/>
            <person name="Pelletier E."/>
            <person name="Niang G."/>
            <person name="Scheremetjew M."/>
            <person name="Finn R."/>
            <person name="Kale V."/>
            <person name="Holt S."/>
            <person name="Cochrane G."/>
            <person name="Meng A."/>
            <person name="Brown T."/>
            <person name="Cohen L."/>
        </authorList>
    </citation>
    <scope>NUCLEOTIDE SEQUENCE</scope>
    <source>
        <strain evidence="10">Pop2</strain>
    </source>
</reference>
<dbReference type="GO" id="GO:0005052">
    <property type="term" value="F:peroxisome matrix targeting signal-1 binding"/>
    <property type="evidence" value="ECO:0007669"/>
    <property type="project" value="TreeGrafter"/>
</dbReference>
<keyword evidence="7" id="KW-0576">Peroxisome</keyword>
<evidence type="ECO:0000256" key="3">
    <source>
        <dbReference type="ARBA" id="ARBA00005348"/>
    </source>
</evidence>
<gene>
    <name evidence="10" type="ORF">DBRI1063_LOCUS20584</name>
</gene>
<evidence type="ECO:0000256" key="5">
    <source>
        <dbReference type="ARBA" id="ARBA00022737"/>
    </source>
</evidence>
<keyword evidence="6 8" id="KW-0802">TPR repeat</keyword>
<dbReference type="GO" id="GO:0005829">
    <property type="term" value="C:cytosol"/>
    <property type="evidence" value="ECO:0007669"/>
    <property type="project" value="TreeGrafter"/>
</dbReference>
<evidence type="ECO:0000256" key="1">
    <source>
        <dbReference type="ARBA" id="ARBA00004275"/>
    </source>
</evidence>
<evidence type="ECO:0000313" key="10">
    <source>
        <dbReference type="EMBL" id="CAD9348752.1"/>
    </source>
</evidence>
<dbReference type="GO" id="GO:0016560">
    <property type="term" value="P:protein import into peroxisome matrix, docking"/>
    <property type="evidence" value="ECO:0007669"/>
    <property type="project" value="TreeGrafter"/>
</dbReference>
<dbReference type="PANTHER" id="PTHR10130:SF0">
    <property type="entry name" value="GH08708P"/>
    <property type="match status" value="1"/>
</dbReference>
<evidence type="ECO:0000256" key="6">
    <source>
        <dbReference type="ARBA" id="ARBA00022803"/>
    </source>
</evidence>
<comment type="similarity">
    <text evidence="3">Belongs to the peroxisomal targeting signal receptor family.</text>
</comment>
<feature type="repeat" description="TPR" evidence="8">
    <location>
        <begin position="377"/>
        <end position="410"/>
    </location>
</feature>
<name>A0A7S1ZTP1_9STRA</name>